<dbReference type="RefSeq" id="XP_058326189.1">
    <property type="nucleotide sequence ID" value="XM_058479621.1"/>
</dbReference>
<dbReference type="Proteomes" id="UP001150941">
    <property type="component" value="Unassembled WGS sequence"/>
</dbReference>
<evidence type="ECO:0000313" key="2">
    <source>
        <dbReference type="EMBL" id="KAJ5217318.1"/>
    </source>
</evidence>
<feature type="compositionally biased region" description="Low complexity" evidence="1">
    <location>
        <begin position="118"/>
        <end position="131"/>
    </location>
</feature>
<reference evidence="2" key="2">
    <citation type="journal article" date="2023" name="IMA Fungus">
        <title>Comparative genomic study of the Penicillium genus elucidates a diverse pangenome and 15 lateral gene transfer events.</title>
        <authorList>
            <person name="Petersen C."/>
            <person name="Sorensen T."/>
            <person name="Nielsen M.R."/>
            <person name="Sondergaard T.E."/>
            <person name="Sorensen J.L."/>
            <person name="Fitzpatrick D.A."/>
            <person name="Frisvad J.C."/>
            <person name="Nielsen K.L."/>
        </authorList>
    </citation>
    <scope>NUCLEOTIDE SEQUENCE</scope>
    <source>
        <strain evidence="2">IBT 19713</strain>
    </source>
</reference>
<feature type="compositionally biased region" description="Pro residues" evidence="1">
    <location>
        <begin position="132"/>
        <end position="141"/>
    </location>
</feature>
<dbReference type="AlphaFoldDB" id="A0A9W9NCJ3"/>
<protein>
    <submittedName>
        <fullName evidence="2">Uncharacterized protein</fullName>
    </submittedName>
</protein>
<gene>
    <name evidence="2" type="ORF">N7468_010326</name>
</gene>
<name>A0A9W9NCJ3_9EURO</name>
<feature type="region of interest" description="Disordered" evidence="1">
    <location>
        <begin position="184"/>
        <end position="218"/>
    </location>
</feature>
<sequence length="248" mass="26668">MACDLATLPEMRVPSSMTLDEIDQFLAPSHFSVGLDDDDLTLMKHLTDYNKRAANNFSPPDVESVLQTQTINPALLDLSRNESSPDGLLQSGMGSPAAPDIADVPQMTTSPTGPAFLSSSNDPFFGSSSPSPSSPGTPCPTPSLIRQGRLHTRSPEVQQVQQQEAMHYAKSKQNTDRLQPACMPPPAIPASSMSQNPQMHHVGRLPTSPSPTNPEMWIHAAGDQFPMGYPPRVPAPGLIVARRPAARE</sequence>
<comment type="caution">
    <text evidence="2">The sequence shown here is derived from an EMBL/GenBank/DDBJ whole genome shotgun (WGS) entry which is preliminary data.</text>
</comment>
<keyword evidence="3" id="KW-1185">Reference proteome</keyword>
<reference evidence="2" key="1">
    <citation type="submission" date="2022-11" db="EMBL/GenBank/DDBJ databases">
        <authorList>
            <person name="Petersen C."/>
        </authorList>
    </citation>
    <scope>NUCLEOTIDE SEQUENCE</scope>
    <source>
        <strain evidence="2">IBT 19713</strain>
    </source>
</reference>
<dbReference type="GeneID" id="83206925"/>
<dbReference type="EMBL" id="JAPQKS010000008">
    <property type="protein sequence ID" value="KAJ5217318.1"/>
    <property type="molecule type" value="Genomic_DNA"/>
</dbReference>
<feature type="region of interest" description="Disordered" evidence="1">
    <location>
        <begin position="78"/>
        <end position="146"/>
    </location>
</feature>
<proteinExistence type="predicted"/>
<evidence type="ECO:0000256" key="1">
    <source>
        <dbReference type="SAM" id="MobiDB-lite"/>
    </source>
</evidence>
<evidence type="ECO:0000313" key="3">
    <source>
        <dbReference type="Proteomes" id="UP001150941"/>
    </source>
</evidence>
<accession>A0A9W9NCJ3</accession>
<organism evidence="2 3">
    <name type="scientific">Penicillium chermesinum</name>
    <dbReference type="NCBI Taxonomy" id="63820"/>
    <lineage>
        <taxon>Eukaryota</taxon>
        <taxon>Fungi</taxon>
        <taxon>Dikarya</taxon>
        <taxon>Ascomycota</taxon>
        <taxon>Pezizomycotina</taxon>
        <taxon>Eurotiomycetes</taxon>
        <taxon>Eurotiomycetidae</taxon>
        <taxon>Eurotiales</taxon>
        <taxon>Aspergillaceae</taxon>
        <taxon>Penicillium</taxon>
    </lineage>
</organism>